<protein>
    <submittedName>
        <fullName evidence="5">Beta-lactamase family protein</fullName>
    </submittedName>
</protein>
<keyword evidence="6" id="KW-1185">Reference proteome</keyword>
<dbReference type="Gene3D" id="3.40.710.10">
    <property type="entry name" value="DD-peptidase/beta-lactamase superfamily"/>
    <property type="match status" value="1"/>
</dbReference>
<organism evidence="5 6">
    <name type="scientific">Variimorphobacter saccharofermentans</name>
    <dbReference type="NCBI Taxonomy" id="2755051"/>
    <lineage>
        <taxon>Bacteria</taxon>
        <taxon>Bacillati</taxon>
        <taxon>Bacillota</taxon>
        <taxon>Clostridia</taxon>
        <taxon>Lachnospirales</taxon>
        <taxon>Lachnospiraceae</taxon>
        <taxon>Variimorphobacter</taxon>
    </lineage>
</organism>
<dbReference type="Pfam" id="PF00144">
    <property type="entry name" value="Beta-lactamase"/>
    <property type="match status" value="1"/>
</dbReference>
<dbReference type="EMBL" id="JACEGA010000001">
    <property type="protein sequence ID" value="MBB2181358.1"/>
    <property type="molecule type" value="Genomic_DNA"/>
</dbReference>
<evidence type="ECO:0000256" key="2">
    <source>
        <dbReference type="ARBA" id="ARBA00023136"/>
    </source>
</evidence>
<feature type="domain" description="Beta-lactamase-related" evidence="4">
    <location>
        <begin position="59"/>
        <end position="379"/>
    </location>
</feature>
<dbReference type="SUPFAM" id="SSF56601">
    <property type="entry name" value="beta-lactamase/transpeptidase-like"/>
    <property type="match status" value="1"/>
</dbReference>
<dbReference type="GO" id="GO:0016020">
    <property type="term" value="C:membrane"/>
    <property type="evidence" value="ECO:0007669"/>
    <property type="project" value="UniProtKB-SubCell"/>
</dbReference>
<keyword evidence="3" id="KW-0732">Signal</keyword>
<feature type="chain" id="PRO_5032645351" evidence="3">
    <location>
        <begin position="27"/>
        <end position="704"/>
    </location>
</feature>
<evidence type="ECO:0000256" key="3">
    <source>
        <dbReference type="SAM" id="SignalP"/>
    </source>
</evidence>
<dbReference type="InterPro" id="IPR012338">
    <property type="entry name" value="Beta-lactam/transpept-like"/>
</dbReference>
<evidence type="ECO:0000259" key="4">
    <source>
        <dbReference type="Pfam" id="PF00144"/>
    </source>
</evidence>
<dbReference type="InterPro" id="IPR001466">
    <property type="entry name" value="Beta-lactam-related"/>
</dbReference>
<keyword evidence="2" id="KW-0472">Membrane</keyword>
<evidence type="ECO:0000256" key="1">
    <source>
        <dbReference type="ARBA" id="ARBA00004370"/>
    </source>
</evidence>
<evidence type="ECO:0000313" key="6">
    <source>
        <dbReference type="Proteomes" id="UP000574276"/>
    </source>
</evidence>
<gene>
    <name evidence="5" type="ORF">H0486_00415</name>
</gene>
<reference evidence="5 6" key="1">
    <citation type="submission" date="2020-07" db="EMBL/GenBank/DDBJ databases">
        <title>Characterization and genome sequencing of isolate MD1, a novel member within the family Lachnospiraceae.</title>
        <authorList>
            <person name="Rettenmaier R."/>
            <person name="Di Bello L."/>
            <person name="Zinser C."/>
            <person name="Scheitz K."/>
            <person name="Liebl W."/>
            <person name="Zverlov V."/>
        </authorList>
    </citation>
    <scope>NUCLEOTIDE SEQUENCE [LARGE SCALE GENOMIC DNA]</scope>
    <source>
        <strain evidence="5 6">MD1</strain>
    </source>
</reference>
<proteinExistence type="predicted"/>
<accession>A0A839JVV9</accession>
<feature type="signal peptide" evidence="3">
    <location>
        <begin position="1"/>
        <end position="26"/>
    </location>
</feature>
<comment type="subcellular location">
    <subcellularLocation>
        <location evidence="1">Membrane</location>
    </subcellularLocation>
</comment>
<dbReference type="AlphaFoldDB" id="A0A839JVV9"/>
<comment type="caution">
    <text evidence="5">The sequence shown here is derived from an EMBL/GenBank/DDBJ whole genome shotgun (WGS) entry which is preliminary data.</text>
</comment>
<name>A0A839JVV9_9FIRM</name>
<sequence length="704" mass="77605">MNKKIKRLIYVFPIIFSMLFPSTALASSVTTSDMSQMVTTTPSKSTDYTTASDLAKAKAEALLSMYGATSVQYALIDHGKIVLSGQAGVYSMESGKSPAKDTLYGIGSISKVFTATAVMQLVDEGKINLDTPVYKYLPEFQMADSRYKAITVRMLLNHSSGLMGSTYANSFSFAEKSNSCFDYLLKYLKTSRLKADPGMFSVYCNDGFTLAELLVEKISGISFTQYIKDNISTPLTMKNTFTPNNDFSRSRLAKGYFPGIQYTLPTEAINIIGTGGIYSTAEDMCQFATTFMSNSTPILSTEAVNAMANPEYRSGLWAEGPSSILSYGLGWDSVDTYPFTEYGIKALVKGGDTLQYHGSLVVLPEENMAMTVLSSGGSSTLNQLLAQEVLLSVLQEKGSISEIHENVTFQEPVMISVPDALAKYNGFYANRDEVVSITINPEGTLTMKDILSPEDLLTFIHTGDGKFYAPDGSYYLSFSELYNGYTYIKVSGYSEAPGLGQVVQSEYQYQKLEANPLSNQVKTAWQKRNNKNYFMVDEAYTSELYAIYLPALKISLSDELEGYYLDAKITGKNSAKTVLQIPAMNGRDLVDYQFYIKDNKEYLEAGGTHYISEDAISTFSTKSSFTCKINKSGEANWYKIGKKSEGKKIQVTVPKNSSFSVYDENGACIHNSLVFKSNTVTLPKDGYIVFVGNANAKFKVSYTK</sequence>
<dbReference type="InterPro" id="IPR050491">
    <property type="entry name" value="AmpC-like"/>
</dbReference>
<dbReference type="Proteomes" id="UP000574276">
    <property type="component" value="Unassembled WGS sequence"/>
</dbReference>
<dbReference type="PANTHER" id="PTHR46825:SF11">
    <property type="entry name" value="PENICILLIN-BINDING PROTEIN 4"/>
    <property type="match status" value="1"/>
</dbReference>
<dbReference type="PANTHER" id="PTHR46825">
    <property type="entry name" value="D-ALANYL-D-ALANINE-CARBOXYPEPTIDASE/ENDOPEPTIDASE AMPH"/>
    <property type="match status" value="1"/>
</dbReference>
<evidence type="ECO:0000313" key="5">
    <source>
        <dbReference type="EMBL" id="MBB2181358.1"/>
    </source>
</evidence>
<dbReference type="RefSeq" id="WP_228351137.1">
    <property type="nucleotide sequence ID" value="NZ_JACEGA010000001.1"/>
</dbReference>